<dbReference type="InterPro" id="IPR011059">
    <property type="entry name" value="Metal-dep_hydrolase_composite"/>
</dbReference>
<dbReference type="Gene3D" id="3.20.20.140">
    <property type="entry name" value="Metal-dependent hydrolases"/>
    <property type="match status" value="1"/>
</dbReference>
<gene>
    <name evidence="2" type="ORF">SOCE836_068330</name>
</gene>
<dbReference type="GO" id="GO:0047980">
    <property type="term" value="F:hippurate hydrolase activity"/>
    <property type="evidence" value="ECO:0007669"/>
    <property type="project" value="UniProtKB-EC"/>
</dbReference>
<accession>A0A4P2QW09</accession>
<dbReference type="Gene3D" id="2.30.40.10">
    <property type="entry name" value="Urease, subunit C, domain 1"/>
    <property type="match status" value="1"/>
</dbReference>
<evidence type="ECO:0000313" key="2">
    <source>
        <dbReference type="EMBL" id="AUX34657.1"/>
    </source>
</evidence>
<dbReference type="Pfam" id="PF07969">
    <property type="entry name" value="Amidohydro_3"/>
    <property type="match status" value="1"/>
</dbReference>
<keyword evidence="2" id="KW-0378">Hydrolase</keyword>
<dbReference type="Proteomes" id="UP000295497">
    <property type="component" value="Chromosome"/>
</dbReference>
<sequence length="622" mass="66371">MRNRSRSAGDSRVPPRRHRAFGAAWAASHVLFAMQVACGASMPQAADTVLRNGFVYTVDAADSVHQAVAVRDGRIVYVGADSGVQGYVGPRTEVVDLKGRMLMPGLVDGHLHVMSGGAQRLMCSLEYKTHTIAQLQERIQACLDGEPAKGPDQWLEVTSWDRQGTVSVDADPTRAALDALRTQRPILVHSTDHHSALTNSRGLALAGITAKTPDPVGGKIGRDAGGQPTGIFEDSGITLVSAAMPPRTPEDDVRSAKAALDAIRRQGVTTFMDASSDERALRAFTAVQRSGELTARSLFAILIDPDEVAKGPEKAIAAAKALSSSYDQPAAAPAPGVGARHIKVMLDGVLQAPAQTAAMLAPYNANVGTDGAPQWVPGKHSGDVYFPPDTLKSLILAAVEAGLDPHVHAIGDRAVRQTLDAYEAVRARLPGNDVRAAIAHCETVDPADYGRFKALGVIPVMSFQWAQEAPYSVDAMKHQLGPERYARLEPEGSLHNAGARIAYGSDWPIDPFAEFLALKIGVTRKGDPTHPASFGPSYAGRLNDDPLLPRNVALRAITMNSAYQLRLEKVVGSIEPGKFADMIVLDQNFLQIPEDDLGKIQVLMTMVGGKIVYTADSLRPKG</sequence>
<name>A0A4P2QW09_SORCE</name>
<proteinExistence type="predicted"/>
<protein>
    <submittedName>
        <fullName evidence="2">Amidohydrolase</fullName>
        <ecNumber evidence="2">3.5.1.32</ecNumber>
    </submittedName>
</protein>
<reference evidence="2 3" key="1">
    <citation type="submission" date="2015-09" db="EMBL/GenBank/DDBJ databases">
        <title>Sorangium comparison.</title>
        <authorList>
            <person name="Zaburannyi N."/>
            <person name="Bunk B."/>
            <person name="Overmann J."/>
            <person name="Mueller R."/>
        </authorList>
    </citation>
    <scope>NUCLEOTIDE SEQUENCE [LARGE SCALE GENOMIC DNA]</scope>
    <source>
        <strain evidence="2 3">So ce836</strain>
    </source>
</reference>
<dbReference type="InterPro" id="IPR032466">
    <property type="entry name" value="Metal_Hydrolase"/>
</dbReference>
<dbReference type="InterPro" id="IPR013108">
    <property type="entry name" value="Amidohydro_3"/>
</dbReference>
<dbReference type="PANTHER" id="PTHR22642:SF2">
    <property type="entry name" value="PROTEIN LONG AFTER FAR-RED 3"/>
    <property type="match status" value="1"/>
</dbReference>
<evidence type="ECO:0000313" key="3">
    <source>
        <dbReference type="Proteomes" id="UP000295497"/>
    </source>
</evidence>
<dbReference type="EMBL" id="CP012672">
    <property type="protein sequence ID" value="AUX34657.1"/>
    <property type="molecule type" value="Genomic_DNA"/>
</dbReference>
<dbReference type="Gene3D" id="3.10.310.70">
    <property type="match status" value="1"/>
</dbReference>
<dbReference type="EC" id="3.5.1.32" evidence="2"/>
<dbReference type="AlphaFoldDB" id="A0A4P2QW09"/>
<evidence type="ECO:0000259" key="1">
    <source>
        <dbReference type="Pfam" id="PF07969"/>
    </source>
</evidence>
<dbReference type="InterPro" id="IPR033932">
    <property type="entry name" value="YtcJ-like"/>
</dbReference>
<dbReference type="SUPFAM" id="SSF51338">
    <property type="entry name" value="Composite domain of metallo-dependent hydrolases"/>
    <property type="match status" value="1"/>
</dbReference>
<organism evidence="2 3">
    <name type="scientific">Sorangium cellulosum</name>
    <name type="common">Polyangium cellulosum</name>
    <dbReference type="NCBI Taxonomy" id="56"/>
    <lineage>
        <taxon>Bacteria</taxon>
        <taxon>Pseudomonadati</taxon>
        <taxon>Myxococcota</taxon>
        <taxon>Polyangia</taxon>
        <taxon>Polyangiales</taxon>
        <taxon>Polyangiaceae</taxon>
        <taxon>Sorangium</taxon>
    </lineage>
</organism>
<dbReference type="SUPFAM" id="SSF51556">
    <property type="entry name" value="Metallo-dependent hydrolases"/>
    <property type="match status" value="1"/>
</dbReference>
<feature type="domain" description="Amidohydrolase 3" evidence="1">
    <location>
        <begin position="93"/>
        <end position="613"/>
    </location>
</feature>
<dbReference type="RefSeq" id="WP_237244263.1">
    <property type="nucleotide sequence ID" value="NZ_CP012672.1"/>
</dbReference>
<dbReference type="PANTHER" id="PTHR22642">
    <property type="entry name" value="IMIDAZOLONEPROPIONASE"/>
    <property type="match status" value="1"/>
</dbReference>
<dbReference type="CDD" id="cd01300">
    <property type="entry name" value="YtcJ_like"/>
    <property type="match status" value="1"/>
</dbReference>